<dbReference type="RefSeq" id="WP_256303384.1">
    <property type="nucleotide sequence ID" value="NZ_JANFYS010000006.1"/>
</dbReference>
<keyword evidence="1" id="KW-1133">Transmembrane helix</keyword>
<accession>A0AAW5JLK2</accession>
<proteinExistence type="predicted"/>
<protein>
    <submittedName>
        <fullName evidence="2">Uncharacterized protein</fullName>
    </submittedName>
</protein>
<comment type="caution">
    <text evidence="2">The sequence shown here is derived from an EMBL/GenBank/DDBJ whole genome shotgun (WGS) entry which is preliminary data.</text>
</comment>
<dbReference type="EMBL" id="JANFYS010000006">
    <property type="protein sequence ID" value="MCQ4769665.1"/>
    <property type="molecule type" value="Genomic_DNA"/>
</dbReference>
<dbReference type="AlphaFoldDB" id="A0AAW5JLK2"/>
<keyword evidence="1" id="KW-0472">Membrane</keyword>
<dbReference type="Proteomes" id="UP001204562">
    <property type="component" value="Unassembled WGS sequence"/>
</dbReference>
<feature type="transmembrane region" description="Helical" evidence="1">
    <location>
        <begin position="85"/>
        <end position="105"/>
    </location>
</feature>
<keyword evidence="1" id="KW-0812">Transmembrane</keyword>
<reference evidence="2" key="1">
    <citation type="submission" date="2022-06" db="EMBL/GenBank/DDBJ databases">
        <title>Isolation of gut microbiota from human fecal samples.</title>
        <authorList>
            <person name="Pamer E.G."/>
            <person name="Barat B."/>
            <person name="Waligurski E."/>
            <person name="Medina S."/>
            <person name="Paddock L."/>
            <person name="Mostad J."/>
        </authorList>
    </citation>
    <scope>NUCLEOTIDE SEQUENCE</scope>
    <source>
        <strain evidence="2">DFI.9.91</strain>
    </source>
</reference>
<name>A0AAW5JLK2_9FIRM</name>
<evidence type="ECO:0000313" key="3">
    <source>
        <dbReference type="Proteomes" id="UP001204562"/>
    </source>
</evidence>
<organism evidence="2 3">
    <name type="scientific">Intestinimonas massiliensis</name>
    <name type="common">ex Afouda et al. 2020</name>
    <dbReference type="NCBI Taxonomy" id="1673721"/>
    <lineage>
        <taxon>Bacteria</taxon>
        <taxon>Bacillati</taxon>
        <taxon>Bacillota</taxon>
        <taxon>Clostridia</taxon>
        <taxon>Eubacteriales</taxon>
        <taxon>Intestinimonas</taxon>
    </lineage>
</organism>
<gene>
    <name evidence="2" type="ORF">NE579_04170</name>
</gene>
<evidence type="ECO:0000256" key="1">
    <source>
        <dbReference type="SAM" id="Phobius"/>
    </source>
</evidence>
<sequence length="130" mass="15201">MKTEWKAYYCDLAWRLECPRAKRRELIEETRRAVTNFMEEAPHAEFADAVRFIGTPAELARSYNELLGPEATEKFRRGRRIRRRIVLGLAIVALAAAVIYCAYLRERQHDVNITEEKTIVIYKTEEGENP</sequence>
<evidence type="ECO:0000313" key="2">
    <source>
        <dbReference type="EMBL" id="MCQ4769665.1"/>
    </source>
</evidence>